<evidence type="ECO:0008006" key="4">
    <source>
        <dbReference type="Google" id="ProtNLM"/>
    </source>
</evidence>
<feature type="signal peptide" evidence="2">
    <location>
        <begin position="1"/>
        <end position="25"/>
    </location>
</feature>
<proteinExistence type="predicted"/>
<gene>
    <name evidence="3" type="ORF">EHUX00137_LOCUS6300</name>
</gene>
<keyword evidence="1" id="KW-0472">Membrane</keyword>
<dbReference type="AlphaFoldDB" id="A0A7S3RQZ5"/>
<protein>
    <recommendedName>
        <fullName evidence="4">Transmembrane protein</fullName>
    </recommendedName>
</protein>
<evidence type="ECO:0000313" key="3">
    <source>
        <dbReference type="EMBL" id="CAE0532053.1"/>
    </source>
</evidence>
<keyword evidence="1" id="KW-1133">Transmembrane helix</keyword>
<accession>A0A7S3RQZ5</accession>
<reference evidence="3" key="1">
    <citation type="submission" date="2021-01" db="EMBL/GenBank/DDBJ databases">
        <authorList>
            <person name="Corre E."/>
            <person name="Pelletier E."/>
            <person name="Niang G."/>
            <person name="Scheremetjew M."/>
            <person name="Finn R."/>
            <person name="Kale V."/>
            <person name="Holt S."/>
            <person name="Cochrane G."/>
            <person name="Meng A."/>
            <person name="Brown T."/>
            <person name="Cohen L."/>
        </authorList>
    </citation>
    <scope>NUCLEOTIDE SEQUENCE</scope>
    <source>
        <strain evidence="3">379</strain>
    </source>
</reference>
<evidence type="ECO:0000256" key="1">
    <source>
        <dbReference type="SAM" id="Phobius"/>
    </source>
</evidence>
<feature type="transmembrane region" description="Helical" evidence="1">
    <location>
        <begin position="146"/>
        <end position="164"/>
    </location>
</feature>
<organism evidence="3">
    <name type="scientific">Emiliania huxleyi</name>
    <name type="common">Coccolithophore</name>
    <name type="synonym">Pontosphaera huxleyi</name>
    <dbReference type="NCBI Taxonomy" id="2903"/>
    <lineage>
        <taxon>Eukaryota</taxon>
        <taxon>Haptista</taxon>
        <taxon>Haptophyta</taxon>
        <taxon>Prymnesiophyceae</taxon>
        <taxon>Isochrysidales</taxon>
        <taxon>Noelaerhabdaceae</taxon>
        <taxon>Emiliania</taxon>
    </lineage>
</organism>
<feature type="chain" id="PRO_5031376214" description="Transmembrane protein" evidence="2">
    <location>
        <begin position="26"/>
        <end position="176"/>
    </location>
</feature>
<evidence type="ECO:0000256" key="2">
    <source>
        <dbReference type="SAM" id="SignalP"/>
    </source>
</evidence>
<keyword evidence="1" id="KW-0812">Transmembrane</keyword>
<name>A0A7S3RQZ5_EMIHU</name>
<dbReference type="EMBL" id="HBIR01009113">
    <property type="protein sequence ID" value="CAE0532053.1"/>
    <property type="molecule type" value="Transcribed_RNA"/>
</dbReference>
<keyword evidence="2" id="KW-0732">Signal</keyword>
<sequence>MSLARSISTLAFVVSAVVHLGLVQSAGGLLDSCNAFGFVGVSAEECHAITTSVQRTGGQAEKDMLALAFAAMRGECCQFIGMGAGSVYALLFLSKGTDEVAVIHFMHSVWACIVQVVNSQNAGLLPFLPAAADEYDPVSGAKLKPFLLLVGCQAVLYVAAFLLSRGNGRVAKSKDA</sequence>